<organism evidence="9 10">
    <name type="scientific">Inmirania thermothiophila</name>
    <dbReference type="NCBI Taxonomy" id="1750597"/>
    <lineage>
        <taxon>Bacteria</taxon>
        <taxon>Pseudomonadati</taxon>
        <taxon>Pseudomonadota</taxon>
        <taxon>Gammaproteobacteria</taxon>
        <taxon>Chromatiales</taxon>
        <taxon>Ectothiorhodospiraceae</taxon>
        <taxon>Inmirania</taxon>
    </lineage>
</organism>
<dbReference type="Pfam" id="PF12704">
    <property type="entry name" value="MacB_PCD"/>
    <property type="match status" value="2"/>
</dbReference>
<dbReference type="RefSeq" id="WP_123399075.1">
    <property type="nucleotide sequence ID" value="NZ_RJVI01000001.1"/>
</dbReference>
<name>A0A3N1Y5Q6_9GAMM</name>
<dbReference type="AlphaFoldDB" id="A0A3N1Y5Q6"/>
<feature type="domain" description="ABC3 transporter permease C-terminal" evidence="7">
    <location>
        <begin position="702"/>
        <end position="817"/>
    </location>
</feature>
<feature type="transmembrane region" description="Helical" evidence="6">
    <location>
        <begin position="417"/>
        <end position="449"/>
    </location>
</feature>
<feature type="transmembrane region" description="Helical" evidence="6">
    <location>
        <begin position="699"/>
        <end position="719"/>
    </location>
</feature>
<dbReference type="EMBL" id="RJVI01000001">
    <property type="protein sequence ID" value="ROR34144.1"/>
    <property type="molecule type" value="Genomic_DNA"/>
</dbReference>
<feature type="domain" description="MacB-like periplasmic core" evidence="8">
    <location>
        <begin position="20"/>
        <end position="215"/>
    </location>
</feature>
<dbReference type="InterPro" id="IPR038766">
    <property type="entry name" value="Membrane_comp_ABC_pdt"/>
</dbReference>
<reference evidence="9 10" key="1">
    <citation type="submission" date="2018-11" db="EMBL/GenBank/DDBJ databases">
        <title>Genomic Encyclopedia of Type Strains, Phase IV (KMG-IV): sequencing the most valuable type-strain genomes for metagenomic binning, comparative biology and taxonomic classification.</title>
        <authorList>
            <person name="Goeker M."/>
        </authorList>
    </citation>
    <scope>NUCLEOTIDE SEQUENCE [LARGE SCALE GENOMIC DNA]</scope>
    <source>
        <strain evidence="9 10">DSM 100275</strain>
    </source>
</reference>
<dbReference type="GO" id="GO:0005886">
    <property type="term" value="C:plasma membrane"/>
    <property type="evidence" value="ECO:0007669"/>
    <property type="project" value="UniProtKB-SubCell"/>
</dbReference>
<keyword evidence="4 6" id="KW-1133">Transmembrane helix</keyword>
<evidence type="ECO:0000256" key="4">
    <source>
        <dbReference type="ARBA" id="ARBA00022989"/>
    </source>
</evidence>
<accession>A0A3N1Y5Q6</accession>
<evidence type="ECO:0000256" key="5">
    <source>
        <dbReference type="ARBA" id="ARBA00023136"/>
    </source>
</evidence>
<sequence length="826" mass="82956">MRLAAAALARHLLRHRGQLVLALLGVAVGVAVVVAVRVANAGALRALEAASEAVTGRVTHRIEGGARGVPEALLAALALEGVAAAPVVEGVVEADGRALRLVGLDPVAEAALRRHPAGRGLAFDGAALLAPGAVAATAATAEALGWRPGARRTVRAGGRALTLTLAARLEARDAVARQGAEGLLLADLATAQEALGLEGRLSGIDLVLDAGQAAALARWLPPGYRLAEAGETRRFLAELTRAFRLNLQALSLLALAVGGFLVHSTLRFAFVQRRALVGMLRASGAPAATVAGLLLAEAALLGLCGSLLGLGLGAVLGRGLMGLVLRTVDDLYLTVTVRGAAPGAGPYLAGLALGAAASLAAGAVPAWEAARTPVVAVLRRATLEAGARRRLRAAVVPGLVLAAAAVLVPAVGPGLGAAFAALAALLAALALLAPAGVLALTALLAPLAARGGVLAAMAVRGAGRALSRTGPAASALTLAAATAVGMGIMIDSFRATVADWLGQRLRADLYVSAAGPGGTLDRRVPAAARVDPAVAAVGLYRGVEVPSERGRLRLAAVALPPAARAGYRLLAQGAAPWAAFDAGAVLVSEPLARRLRLGPGDALPLLTAAGVRAFAVAGVYADYASDRGTVLMALPVYRRHWGDEAVTSVALFLRPGADPAAVAARLRAATGQALAVRSGRELLAASLAVFDRTFTVTRVLQLLAAVVAFGGMLGALMALQLERTREAAVLRAVGATPAGVAGLALGQAAVLGGACGVLAWPAGLALAAMLVDVVNPRAFGWSLAWRVDGRLAVGAVALALAAAVGAALWPAWRMARARPARALREE</sequence>
<feature type="transmembrane region" description="Helical" evidence="6">
    <location>
        <begin position="347"/>
        <end position="370"/>
    </location>
</feature>
<evidence type="ECO:0000256" key="6">
    <source>
        <dbReference type="SAM" id="Phobius"/>
    </source>
</evidence>
<evidence type="ECO:0000256" key="1">
    <source>
        <dbReference type="ARBA" id="ARBA00004651"/>
    </source>
</evidence>
<gene>
    <name evidence="9" type="ORF">EDC57_0039</name>
</gene>
<feature type="transmembrane region" description="Helical" evidence="6">
    <location>
        <begin position="791"/>
        <end position="812"/>
    </location>
</feature>
<evidence type="ECO:0000256" key="2">
    <source>
        <dbReference type="ARBA" id="ARBA00022475"/>
    </source>
</evidence>
<keyword evidence="3 6" id="KW-0812">Transmembrane</keyword>
<feature type="domain" description="ABC3 transporter permease C-terminal" evidence="7">
    <location>
        <begin position="250"/>
        <end position="373"/>
    </location>
</feature>
<feature type="transmembrane region" description="Helical" evidence="6">
    <location>
        <begin position="740"/>
        <end position="771"/>
    </location>
</feature>
<keyword evidence="10" id="KW-1185">Reference proteome</keyword>
<protein>
    <submittedName>
        <fullName evidence="9">Putative ABC transport system permease protein</fullName>
    </submittedName>
</protein>
<dbReference type="Proteomes" id="UP000276634">
    <property type="component" value="Unassembled WGS sequence"/>
</dbReference>
<feature type="transmembrane region" description="Helical" evidence="6">
    <location>
        <begin position="291"/>
        <end position="316"/>
    </location>
</feature>
<dbReference type="InterPro" id="IPR025857">
    <property type="entry name" value="MacB_PCD"/>
</dbReference>
<comment type="subcellular location">
    <subcellularLocation>
        <location evidence="1">Cell membrane</location>
        <topology evidence="1">Multi-pass membrane protein</topology>
    </subcellularLocation>
</comment>
<feature type="transmembrane region" description="Helical" evidence="6">
    <location>
        <begin position="249"/>
        <end position="270"/>
    </location>
</feature>
<evidence type="ECO:0000313" key="9">
    <source>
        <dbReference type="EMBL" id="ROR34144.1"/>
    </source>
</evidence>
<evidence type="ECO:0000259" key="7">
    <source>
        <dbReference type="Pfam" id="PF02687"/>
    </source>
</evidence>
<evidence type="ECO:0000259" key="8">
    <source>
        <dbReference type="Pfam" id="PF12704"/>
    </source>
</evidence>
<proteinExistence type="predicted"/>
<dbReference type="Pfam" id="PF02687">
    <property type="entry name" value="FtsX"/>
    <property type="match status" value="2"/>
</dbReference>
<dbReference type="InterPro" id="IPR003838">
    <property type="entry name" value="ABC3_permease_C"/>
</dbReference>
<comment type="caution">
    <text evidence="9">The sequence shown here is derived from an EMBL/GenBank/DDBJ whole genome shotgun (WGS) entry which is preliminary data.</text>
</comment>
<feature type="transmembrane region" description="Helical" evidence="6">
    <location>
        <begin position="470"/>
        <end position="490"/>
    </location>
</feature>
<dbReference type="PANTHER" id="PTHR30287">
    <property type="entry name" value="MEMBRANE COMPONENT OF PREDICTED ABC SUPERFAMILY METABOLITE UPTAKE TRANSPORTER"/>
    <property type="match status" value="1"/>
</dbReference>
<keyword evidence="2" id="KW-1003">Cell membrane</keyword>
<evidence type="ECO:0000256" key="3">
    <source>
        <dbReference type="ARBA" id="ARBA00022692"/>
    </source>
</evidence>
<evidence type="ECO:0000313" key="10">
    <source>
        <dbReference type="Proteomes" id="UP000276634"/>
    </source>
</evidence>
<feature type="domain" description="MacB-like periplasmic core" evidence="8">
    <location>
        <begin position="473"/>
        <end position="668"/>
    </location>
</feature>
<feature type="transmembrane region" description="Helical" evidence="6">
    <location>
        <begin position="391"/>
        <end position="411"/>
    </location>
</feature>
<keyword evidence="5 6" id="KW-0472">Membrane</keyword>
<dbReference type="OrthoDB" id="343744at2"/>
<dbReference type="PANTHER" id="PTHR30287:SF2">
    <property type="entry name" value="BLL1001 PROTEIN"/>
    <property type="match status" value="1"/>
</dbReference>